<dbReference type="SUPFAM" id="SSF52768">
    <property type="entry name" value="Arginase/deacetylase"/>
    <property type="match status" value="1"/>
</dbReference>
<dbReference type="Pfam" id="PF00850">
    <property type="entry name" value="Hist_deacetyl"/>
    <property type="match status" value="1"/>
</dbReference>
<proteinExistence type="predicted"/>
<dbReference type="GO" id="GO:0004407">
    <property type="term" value="F:histone deacetylase activity"/>
    <property type="evidence" value="ECO:0007669"/>
    <property type="project" value="TreeGrafter"/>
</dbReference>
<dbReference type="PRINTS" id="PR01270">
    <property type="entry name" value="HDASUPER"/>
</dbReference>
<dbReference type="PANTHER" id="PTHR47558">
    <property type="entry name" value="HISTONE DEACETYLASE HOS3"/>
    <property type="match status" value="1"/>
</dbReference>
<dbReference type="InterPro" id="IPR023801">
    <property type="entry name" value="His_deacetylse_dom"/>
</dbReference>
<feature type="compositionally biased region" description="Low complexity" evidence="1">
    <location>
        <begin position="544"/>
        <end position="559"/>
    </location>
</feature>
<dbReference type="Proteomes" id="UP000054018">
    <property type="component" value="Unassembled WGS sequence"/>
</dbReference>
<dbReference type="InterPro" id="IPR037138">
    <property type="entry name" value="His_deacetylse_dom_sf"/>
</dbReference>
<dbReference type="GO" id="GO:0010468">
    <property type="term" value="P:regulation of gene expression"/>
    <property type="evidence" value="ECO:0007669"/>
    <property type="project" value="UniProtKB-ARBA"/>
</dbReference>
<dbReference type="Gene3D" id="3.40.800.20">
    <property type="entry name" value="Histone deacetylase domain"/>
    <property type="match status" value="1"/>
</dbReference>
<dbReference type="AlphaFoldDB" id="A0A0C9YQU0"/>
<reference evidence="4" key="2">
    <citation type="submission" date="2015-01" db="EMBL/GenBank/DDBJ databases">
        <title>Evolutionary Origins and Diversification of the Mycorrhizal Mutualists.</title>
        <authorList>
            <consortium name="DOE Joint Genome Institute"/>
            <consortium name="Mycorrhizal Genomics Consortium"/>
            <person name="Kohler A."/>
            <person name="Kuo A."/>
            <person name="Nagy L.G."/>
            <person name="Floudas D."/>
            <person name="Copeland A."/>
            <person name="Barry K.W."/>
            <person name="Cichocki N."/>
            <person name="Veneault-Fourrey C."/>
            <person name="LaButti K."/>
            <person name="Lindquist E.A."/>
            <person name="Lipzen A."/>
            <person name="Lundell T."/>
            <person name="Morin E."/>
            <person name="Murat C."/>
            <person name="Riley R."/>
            <person name="Ohm R."/>
            <person name="Sun H."/>
            <person name="Tunlid A."/>
            <person name="Henrissat B."/>
            <person name="Grigoriev I.V."/>
            <person name="Hibbett D.S."/>
            <person name="Martin F."/>
        </authorList>
    </citation>
    <scope>NUCLEOTIDE SEQUENCE [LARGE SCALE GENOMIC DNA]</scope>
    <source>
        <strain evidence="4">441</strain>
    </source>
</reference>
<organism evidence="3 4">
    <name type="scientific">Pisolithus microcarpus 441</name>
    <dbReference type="NCBI Taxonomy" id="765257"/>
    <lineage>
        <taxon>Eukaryota</taxon>
        <taxon>Fungi</taxon>
        <taxon>Dikarya</taxon>
        <taxon>Basidiomycota</taxon>
        <taxon>Agaricomycotina</taxon>
        <taxon>Agaricomycetes</taxon>
        <taxon>Agaricomycetidae</taxon>
        <taxon>Boletales</taxon>
        <taxon>Sclerodermatineae</taxon>
        <taxon>Pisolithaceae</taxon>
        <taxon>Pisolithus</taxon>
    </lineage>
</organism>
<name>A0A0C9YQU0_9AGAM</name>
<sequence>MHAEIGRNETGGAVDVSLRELVQEGGLDVTCRTSLQERPPPGKRTALYLQDDCLQHRFIRSKDNSGVVERPERLHAVKVGLSAAIAHAGEFSAKYTAPSKKDAEGSTTGKTLSAETDKLTAALERMKIGQAQEQQLWPSSVIFYRTAAKVNLLDHPAVKYVHGDVDGDVYLENLIAWARDSQDNITKKGLEIPDGMLPLDLYLCPTSIDAIQGAIGAVCEAVDNVLTSDTHSPSEGSGRGCERAFVAVRPPGHHCGEDTPGGFCFVNNVVIGAAHAHLKHNIKRVVVLDIDLHHGNGTQSLVWQINEETHLKSLETEGSQIDSPHTQDGFQIYYGSLHDILSYPCEDGKPHMVQAASTSIHGMHGQHVENIHLQQYDSNEHFWDVLYPKYLNLIHRARDFLDRTGGSGDDVLIFMSCGFDACEHEYPSMSRHGRRVPVSFYHRFTRDTCSLADQYARGRLISVLEGGYSDKALISGAMAHVCGLMELEGGERDWVDEEWWNTENISKLEKFTKTRKGLRPSLPSTPADWLSRTVEILATLDPKPTSSSASSRGSRVPSTVRTLRERKKDPRDREGVAASGHVDTSPSVVPGSIGRCSPAPESGTEQDSSSQRAASVTSASSGKKLPRVILHVRPPAT</sequence>
<protein>
    <submittedName>
        <fullName evidence="3">Unplaced genomic scaffold scaffold_12, whole genome shotgun sequence</fullName>
    </submittedName>
</protein>
<evidence type="ECO:0000313" key="3">
    <source>
        <dbReference type="EMBL" id="KIK27415.1"/>
    </source>
</evidence>
<evidence type="ECO:0000259" key="2">
    <source>
        <dbReference type="Pfam" id="PF00850"/>
    </source>
</evidence>
<feature type="region of interest" description="Disordered" evidence="1">
    <location>
        <begin position="540"/>
        <end position="637"/>
    </location>
</feature>
<dbReference type="InterPro" id="IPR053244">
    <property type="entry name" value="HDAC_HD_type_1"/>
</dbReference>
<evidence type="ECO:0000313" key="4">
    <source>
        <dbReference type="Proteomes" id="UP000054018"/>
    </source>
</evidence>
<dbReference type="EMBL" id="KN833696">
    <property type="protein sequence ID" value="KIK27415.1"/>
    <property type="molecule type" value="Genomic_DNA"/>
</dbReference>
<accession>A0A0C9YQU0</accession>
<reference evidence="3 4" key="1">
    <citation type="submission" date="2014-04" db="EMBL/GenBank/DDBJ databases">
        <authorList>
            <consortium name="DOE Joint Genome Institute"/>
            <person name="Kuo A."/>
            <person name="Kohler A."/>
            <person name="Costa M.D."/>
            <person name="Nagy L.G."/>
            <person name="Floudas D."/>
            <person name="Copeland A."/>
            <person name="Barry K.W."/>
            <person name="Cichocki N."/>
            <person name="Veneault-Fourrey C."/>
            <person name="LaButti K."/>
            <person name="Lindquist E.A."/>
            <person name="Lipzen A."/>
            <person name="Lundell T."/>
            <person name="Morin E."/>
            <person name="Murat C."/>
            <person name="Sun H."/>
            <person name="Tunlid A."/>
            <person name="Henrissat B."/>
            <person name="Grigoriev I.V."/>
            <person name="Hibbett D.S."/>
            <person name="Martin F."/>
            <person name="Nordberg H.P."/>
            <person name="Cantor M.N."/>
            <person name="Hua S.X."/>
        </authorList>
    </citation>
    <scope>NUCLEOTIDE SEQUENCE [LARGE SCALE GENOMIC DNA]</scope>
    <source>
        <strain evidence="3 4">441</strain>
    </source>
</reference>
<gene>
    <name evidence="3" type="ORF">PISMIDRAFT_93085</name>
</gene>
<dbReference type="PANTHER" id="PTHR47558:SF1">
    <property type="entry name" value="HISTONE DEACETYLASE HOS3"/>
    <property type="match status" value="1"/>
</dbReference>
<dbReference type="InterPro" id="IPR000286">
    <property type="entry name" value="HDACs"/>
</dbReference>
<dbReference type="GO" id="GO:0005634">
    <property type="term" value="C:nucleus"/>
    <property type="evidence" value="ECO:0007669"/>
    <property type="project" value="TreeGrafter"/>
</dbReference>
<evidence type="ECO:0000256" key="1">
    <source>
        <dbReference type="SAM" id="MobiDB-lite"/>
    </source>
</evidence>
<dbReference type="HOGENOM" id="CLU_013370_2_1_1"/>
<feature type="compositionally biased region" description="Basic and acidic residues" evidence="1">
    <location>
        <begin position="562"/>
        <end position="575"/>
    </location>
</feature>
<keyword evidence="4" id="KW-1185">Reference proteome</keyword>
<feature type="compositionally biased region" description="Polar residues" evidence="1">
    <location>
        <begin position="603"/>
        <end position="621"/>
    </location>
</feature>
<dbReference type="CDD" id="cd09998">
    <property type="entry name" value="HDAC_Hos3"/>
    <property type="match status" value="1"/>
</dbReference>
<dbReference type="OrthoDB" id="5232919at2759"/>
<dbReference type="InterPro" id="IPR023696">
    <property type="entry name" value="Ureohydrolase_dom_sf"/>
</dbReference>
<feature type="domain" description="Histone deacetylase" evidence="2">
    <location>
        <begin position="169"/>
        <end position="482"/>
    </location>
</feature>
<dbReference type="STRING" id="765257.A0A0C9YQU0"/>